<comment type="pathway">
    <text evidence="2 11">Cofactor biosynthesis; NAD(+) biosynthesis; deamido-NAD(+) from nicotinate D-ribonucleotide: step 1/1.</text>
</comment>
<dbReference type="EC" id="2.7.7.18" evidence="11"/>
<evidence type="ECO:0000313" key="14">
    <source>
        <dbReference type="Proteomes" id="UP000004662"/>
    </source>
</evidence>
<proteinExistence type="inferred from homology"/>
<comment type="function">
    <text evidence="1 11">Catalyzes the reversible adenylation of nicotinate mononucleotide (NaMN) to nicotinic acid adenine dinucleotide (NaAD).</text>
</comment>
<dbReference type="CDD" id="cd02165">
    <property type="entry name" value="NMNAT"/>
    <property type="match status" value="1"/>
</dbReference>
<evidence type="ECO:0000256" key="11">
    <source>
        <dbReference type="HAMAP-Rule" id="MF_00244"/>
    </source>
</evidence>
<dbReference type="NCBIfam" id="TIGR00482">
    <property type="entry name" value="nicotinate (nicotinamide) nucleotide adenylyltransferase"/>
    <property type="match status" value="1"/>
</dbReference>
<evidence type="ECO:0000256" key="8">
    <source>
        <dbReference type="ARBA" id="ARBA00022840"/>
    </source>
</evidence>
<dbReference type="Proteomes" id="UP000004662">
    <property type="component" value="Chromosome"/>
</dbReference>
<dbReference type="HAMAP" id="MF_00244">
    <property type="entry name" value="NaMN_adenylyltr"/>
    <property type="match status" value="1"/>
</dbReference>
<evidence type="ECO:0000256" key="4">
    <source>
        <dbReference type="ARBA" id="ARBA00022642"/>
    </source>
</evidence>
<reference evidence="14" key="1">
    <citation type="journal article" date="2015" name="Genome Announc.">
        <title>High-Quality Draft Genome Sequence of Desulfovibrio carbinoliphilus FW-101-2B, an Organic Acid-Oxidizing Sulfate-Reducing Bacterium Isolated from Uranium(VI)-Contaminated Groundwater.</title>
        <authorList>
            <person name="Ramsay B.D."/>
            <person name="Hwang C."/>
            <person name="Woo H.L."/>
            <person name="Carroll S.L."/>
            <person name="Lucas S."/>
            <person name="Han J."/>
            <person name="Lapidus A.L."/>
            <person name="Cheng J.F."/>
            <person name="Goodwin L.A."/>
            <person name="Pitluck S."/>
            <person name="Peters L."/>
            <person name="Chertkov O."/>
            <person name="Held B."/>
            <person name="Detter J.C."/>
            <person name="Han C.S."/>
            <person name="Tapia R."/>
            <person name="Land M.L."/>
            <person name="Hauser L.J."/>
            <person name="Kyrpides N.C."/>
            <person name="Ivanova N.N."/>
            <person name="Mikhailova N."/>
            <person name="Pagani I."/>
            <person name="Woyke T."/>
            <person name="Arkin A.P."/>
            <person name="Dehal P."/>
            <person name="Chivian D."/>
            <person name="Criddle C.S."/>
            <person name="Wu W."/>
            <person name="Chakraborty R."/>
            <person name="Hazen T.C."/>
            <person name="Fields M.W."/>
        </authorList>
    </citation>
    <scope>NUCLEOTIDE SEQUENCE [LARGE SCALE GENOMIC DNA]</scope>
    <source>
        <strain evidence="14">FW-101-2B</strain>
    </source>
</reference>
<dbReference type="GO" id="GO:0004515">
    <property type="term" value="F:nicotinate-nucleotide adenylyltransferase activity"/>
    <property type="evidence" value="ECO:0007669"/>
    <property type="project" value="UniProtKB-UniRule"/>
</dbReference>
<gene>
    <name evidence="11" type="primary">nadD</name>
    <name evidence="13" type="ORF">DFW101_0553</name>
</gene>
<dbReference type="SUPFAM" id="SSF52374">
    <property type="entry name" value="Nucleotidylyl transferase"/>
    <property type="match status" value="1"/>
</dbReference>
<dbReference type="InterPro" id="IPR004821">
    <property type="entry name" value="Cyt_trans-like"/>
</dbReference>
<keyword evidence="5 11" id="KW-0808">Transferase</keyword>
<evidence type="ECO:0000256" key="10">
    <source>
        <dbReference type="ARBA" id="ARBA00048721"/>
    </source>
</evidence>
<comment type="similarity">
    <text evidence="3 11">Belongs to the NadD family.</text>
</comment>
<dbReference type="HOGENOM" id="CLU_069765_0_1_7"/>
<dbReference type="AlphaFoldDB" id="G7QDR4"/>
<dbReference type="UniPathway" id="UPA00253">
    <property type="reaction ID" value="UER00332"/>
</dbReference>
<dbReference type="eggNOG" id="COG1057">
    <property type="taxonomic scope" value="Bacteria"/>
</dbReference>
<dbReference type="PANTHER" id="PTHR39321">
    <property type="entry name" value="NICOTINATE-NUCLEOTIDE ADENYLYLTRANSFERASE-RELATED"/>
    <property type="match status" value="1"/>
</dbReference>
<evidence type="ECO:0000256" key="9">
    <source>
        <dbReference type="ARBA" id="ARBA00023027"/>
    </source>
</evidence>
<keyword evidence="7 11" id="KW-0547">Nucleotide-binding</keyword>
<dbReference type="RefSeq" id="WP_009180006.1">
    <property type="nucleotide sequence ID" value="NZ_CM001368.1"/>
</dbReference>
<protein>
    <recommendedName>
        <fullName evidence="11">Probable nicotinate-nucleotide adenylyltransferase</fullName>
        <ecNumber evidence="11">2.7.7.18</ecNumber>
    </recommendedName>
    <alternativeName>
        <fullName evidence="11">Deamido-NAD(+) diphosphorylase</fullName>
    </alternativeName>
    <alternativeName>
        <fullName evidence="11">Deamido-NAD(+) pyrophosphorylase</fullName>
    </alternativeName>
    <alternativeName>
        <fullName evidence="11">Nicotinate mononucleotide adenylyltransferase</fullName>
        <shortName evidence="11">NaMN adenylyltransferase</shortName>
    </alternativeName>
</protein>
<dbReference type="EMBL" id="CM001368">
    <property type="protein sequence ID" value="EHJ46570.1"/>
    <property type="molecule type" value="Genomic_DNA"/>
</dbReference>
<dbReference type="PANTHER" id="PTHR39321:SF3">
    <property type="entry name" value="PHOSPHOPANTETHEINE ADENYLYLTRANSFERASE"/>
    <property type="match status" value="1"/>
</dbReference>
<comment type="catalytic activity">
    <reaction evidence="10 11">
        <text>nicotinate beta-D-ribonucleotide + ATP + H(+) = deamido-NAD(+) + diphosphate</text>
        <dbReference type="Rhea" id="RHEA:22860"/>
        <dbReference type="ChEBI" id="CHEBI:15378"/>
        <dbReference type="ChEBI" id="CHEBI:30616"/>
        <dbReference type="ChEBI" id="CHEBI:33019"/>
        <dbReference type="ChEBI" id="CHEBI:57502"/>
        <dbReference type="ChEBI" id="CHEBI:58437"/>
        <dbReference type="EC" id="2.7.7.18"/>
    </reaction>
</comment>
<organism evidence="13 14">
    <name type="scientific">Solidesulfovibrio carbinoliphilus subsp. oakridgensis</name>
    <dbReference type="NCBI Taxonomy" id="694327"/>
    <lineage>
        <taxon>Bacteria</taxon>
        <taxon>Pseudomonadati</taxon>
        <taxon>Thermodesulfobacteriota</taxon>
        <taxon>Desulfovibrionia</taxon>
        <taxon>Desulfovibrionales</taxon>
        <taxon>Desulfovibrionaceae</taxon>
        <taxon>Solidesulfovibrio</taxon>
    </lineage>
</organism>
<keyword evidence="4 11" id="KW-0662">Pyridine nucleotide biosynthesis</keyword>
<feature type="domain" description="Cytidyltransferase-like" evidence="12">
    <location>
        <begin position="8"/>
        <end position="191"/>
    </location>
</feature>
<evidence type="ECO:0000256" key="1">
    <source>
        <dbReference type="ARBA" id="ARBA00002324"/>
    </source>
</evidence>
<dbReference type="Gene3D" id="3.40.50.620">
    <property type="entry name" value="HUPs"/>
    <property type="match status" value="1"/>
</dbReference>
<evidence type="ECO:0000259" key="12">
    <source>
        <dbReference type="Pfam" id="PF01467"/>
    </source>
</evidence>
<dbReference type="STRING" id="694327.DFW101_0553"/>
<dbReference type="OrthoDB" id="5295945at2"/>
<evidence type="ECO:0000313" key="13">
    <source>
        <dbReference type="EMBL" id="EHJ46570.1"/>
    </source>
</evidence>
<evidence type="ECO:0000256" key="6">
    <source>
        <dbReference type="ARBA" id="ARBA00022695"/>
    </source>
</evidence>
<evidence type="ECO:0000256" key="3">
    <source>
        <dbReference type="ARBA" id="ARBA00009014"/>
    </source>
</evidence>
<evidence type="ECO:0000256" key="5">
    <source>
        <dbReference type="ARBA" id="ARBA00022679"/>
    </source>
</evidence>
<keyword evidence="14" id="KW-1185">Reference proteome</keyword>
<evidence type="ECO:0000256" key="7">
    <source>
        <dbReference type="ARBA" id="ARBA00022741"/>
    </source>
</evidence>
<dbReference type="GO" id="GO:0009435">
    <property type="term" value="P:NAD+ biosynthetic process"/>
    <property type="evidence" value="ECO:0007669"/>
    <property type="project" value="UniProtKB-UniRule"/>
</dbReference>
<accession>G7QDR4</accession>
<evidence type="ECO:0000256" key="2">
    <source>
        <dbReference type="ARBA" id="ARBA00005019"/>
    </source>
</evidence>
<name>G7QDR4_9BACT</name>
<dbReference type="GO" id="GO:0005524">
    <property type="term" value="F:ATP binding"/>
    <property type="evidence" value="ECO:0007669"/>
    <property type="project" value="UniProtKB-KW"/>
</dbReference>
<keyword evidence="8 11" id="KW-0067">ATP-binding</keyword>
<keyword evidence="9 11" id="KW-0520">NAD</keyword>
<dbReference type="Pfam" id="PF01467">
    <property type="entry name" value="CTP_transf_like"/>
    <property type="match status" value="1"/>
</dbReference>
<keyword evidence="6 11" id="KW-0548">Nucleotidyltransferase</keyword>
<sequence length="238" mass="25138">MGLPPTGIFGGTFNPVHVGHVRAAIEVAEALGLGAVEFVPAARPPHKCGGPLLDFALRLRLCRLAVAGIPGFSVNAMEAERPGPSYTCETLAALAGVRPGEDFCFIMGMGDLLHLGQWKEGFGLGRQAHLAVHAREGLGLAAFTAFLAANGPAMDATPTSDPAVWSLPGGRRLTFVPIARLDVSASDIRERWRQQKRIHGLVSEAVLRELKNHADALEAGWGRPESEAIPGTPSCKAT</sequence>
<dbReference type="InterPro" id="IPR005248">
    <property type="entry name" value="NadD/NMNAT"/>
</dbReference>
<dbReference type="InterPro" id="IPR014729">
    <property type="entry name" value="Rossmann-like_a/b/a_fold"/>
</dbReference>